<comment type="caution">
    <text evidence="4">The sequence shown here is derived from an EMBL/GenBank/DDBJ whole genome shotgun (WGS) entry which is preliminary data.</text>
</comment>
<keyword evidence="2" id="KW-0812">Transmembrane</keyword>
<dbReference type="EMBL" id="CAKKLH010000292">
    <property type="protein sequence ID" value="CAH0109566.1"/>
    <property type="molecule type" value="Genomic_DNA"/>
</dbReference>
<feature type="signal peptide" evidence="3">
    <location>
        <begin position="1"/>
        <end position="23"/>
    </location>
</feature>
<evidence type="ECO:0000256" key="2">
    <source>
        <dbReference type="SAM" id="Phobius"/>
    </source>
</evidence>
<evidence type="ECO:0000313" key="5">
    <source>
        <dbReference type="Proteomes" id="UP000789390"/>
    </source>
</evidence>
<keyword evidence="5" id="KW-1185">Reference proteome</keyword>
<gene>
    <name evidence="4" type="ORF">DGAL_LOCUS13047</name>
</gene>
<protein>
    <submittedName>
        <fullName evidence="4">Uncharacterized protein</fullName>
    </submittedName>
</protein>
<evidence type="ECO:0000313" key="4">
    <source>
        <dbReference type="EMBL" id="CAH0109566.1"/>
    </source>
</evidence>
<feature type="coiled-coil region" evidence="1">
    <location>
        <begin position="97"/>
        <end position="173"/>
    </location>
</feature>
<evidence type="ECO:0000256" key="3">
    <source>
        <dbReference type="SAM" id="SignalP"/>
    </source>
</evidence>
<sequence>MFPNNVLIALLLFFYPFIGTLRALPCANPLQKMVSDIQPSFTEGLTHLENLFDMVMNYDENDEDNTKQPIVYAPMQRAIRWTFDSMSDSELLTQKHLKRYEAKVLALAKDIADKEKRIVREKIELEKLKIERSEKQKQKNIILGEVAHIEAKLRESDERARRAREEISRRKRRRTGWIIATIVTIGLASPGLIINEIDLQNAKRDRDAHQNNANERRQTLDVVQNNLRDISHRLSVTEQSIVGTEANLISVRFVLDKLKSKDPAMRGFGDKIRNITTYLTVCQGQVEVIYSQQKLLLLFEPLLLSIDELVLFLESNDETTSLLAEKQIVEKIRKYMKKN</sequence>
<organism evidence="4 5">
    <name type="scientific">Daphnia galeata</name>
    <dbReference type="NCBI Taxonomy" id="27404"/>
    <lineage>
        <taxon>Eukaryota</taxon>
        <taxon>Metazoa</taxon>
        <taxon>Ecdysozoa</taxon>
        <taxon>Arthropoda</taxon>
        <taxon>Crustacea</taxon>
        <taxon>Branchiopoda</taxon>
        <taxon>Diplostraca</taxon>
        <taxon>Cladocera</taxon>
        <taxon>Anomopoda</taxon>
        <taxon>Daphniidae</taxon>
        <taxon>Daphnia</taxon>
    </lineage>
</organism>
<evidence type="ECO:0000256" key="1">
    <source>
        <dbReference type="SAM" id="Coils"/>
    </source>
</evidence>
<dbReference type="Proteomes" id="UP000789390">
    <property type="component" value="Unassembled WGS sequence"/>
</dbReference>
<proteinExistence type="predicted"/>
<accession>A0A8J2RZC7</accession>
<keyword evidence="1" id="KW-0175">Coiled coil</keyword>
<reference evidence="4" key="1">
    <citation type="submission" date="2021-11" db="EMBL/GenBank/DDBJ databases">
        <authorList>
            <person name="Schell T."/>
        </authorList>
    </citation>
    <scope>NUCLEOTIDE SEQUENCE</scope>
    <source>
        <strain evidence="4">M5</strain>
    </source>
</reference>
<keyword evidence="2" id="KW-0472">Membrane</keyword>
<keyword evidence="3" id="KW-0732">Signal</keyword>
<feature type="transmembrane region" description="Helical" evidence="2">
    <location>
        <begin position="176"/>
        <end position="194"/>
    </location>
</feature>
<feature type="chain" id="PRO_5035240388" evidence="3">
    <location>
        <begin position="24"/>
        <end position="339"/>
    </location>
</feature>
<dbReference type="AlphaFoldDB" id="A0A8J2RZC7"/>
<keyword evidence="2" id="KW-1133">Transmembrane helix</keyword>
<name>A0A8J2RZC7_9CRUS</name>
<dbReference type="OrthoDB" id="10372008at2759"/>